<dbReference type="AlphaFoldDB" id="A0A1I6K1W3"/>
<dbReference type="STRING" id="767519.SAMN05216559_0050"/>
<dbReference type="InterPro" id="IPR019587">
    <property type="entry name" value="Polyketide_cyclase/dehydratase"/>
</dbReference>
<keyword evidence="2" id="KW-1185">Reference proteome</keyword>
<accession>A0A1I6K1W3</accession>
<organism evidence="1 2">
    <name type="scientific">Halomicrobium zhouii</name>
    <dbReference type="NCBI Taxonomy" id="767519"/>
    <lineage>
        <taxon>Archaea</taxon>
        <taxon>Methanobacteriati</taxon>
        <taxon>Methanobacteriota</taxon>
        <taxon>Stenosarchaea group</taxon>
        <taxon>Halobacteria</taxon>
        <taxon>Halobacteriales</taxon>
        <taxon>Haloarculaceae</taxon>
        <taxon>Halomicrobium</taxon>
    </lineage>
</organism>
<evidence type="ECO:0000313" key="2">
    <source>
        <dbReference type="Proteomes" id="UP000199062"/>
    </source>
</evidence>
<proteinExistence type="predicted"/>
<dbReference type="SUPFAM" id="SSF55961">
    <property type="entry name" value="Bet v1-like"/>
    <property type="match status" value="1"/>
</dbReference>
<dbReference type="Proteomes" id="UP000199062">
    <property type="component" value="Unassembled WGS sequence"/>
</dbReference>
<dbReference type="Gene3D" id="3.30.530.20">
    <property type="match status" value="1"/>
</dbReference>
<dbReference type="Pfam" id="PF10604">
    <property type="entry name" value="Polyketide_cyc2"/>
    <property type="match status" value="1"/>
</dbReference>
<dbReference type="InterPro" id="IPR023393">
    <property type="entry name" value="START-like_dom_sf"/>
</dbReference>
<name>A0A1I6K1W3_9EURY</name>
<protein>
    <submittedName>
        <fullName evidence="1">Polyketide cyclase / dehydrase and lipid transport</fullName>
    </submittedName>
</protein>
<dbReference type="EMBL" id="FOZK01000001">
    <property type="protein sequence ID" value="SFR85201.1"/>
    <property type="molecule type" value="Genomic_DNA"/>
</dbReference>
<gene>
    <name evidence="1" type="ORF">SAMN05216559_0050</name>
</gene>
<reference evidence="1 2" key="1">
    <citation type="submission" date="2016-10" db="EMBL/GenBank/DDBJ databases">
        <authorList>
            <person name="de Groot N.N."/>
        </authorList>
    </citation>
    <scope>NUCLEOTIDE SEQUENCE [LARGE SCALE GENOMIC DNA]</scope>
    <source>
        <strain evidence="1 2">CGMCC 1.10457</strain>
    </source>
</reference>
<evidence type="ECO:0000313" key="1">
    <source>
        <dbReference type="EMBL" id="SFR85201.1"/>
    </source>
</evidence>
<sequence>MSVAEHVRHICIEPGPTSFDCGGRVPPAMQSVTVTREIERDPDEVRAAMADVGEFMRASGFDDVTVDGDTLTIANSVGLATIELVLDLFDDPEAVLAYEHREGIFDEMVTRYFLEETADGVEVSATTDFALQARLIGPLLDATVIKRQRRVELTNQFDWLESGPA</sequence>